<evidence type="ECO:0000313" key="6">
    <source>
        <dbReference type="Proteomes" id="UP000007799"/>
    </source>
</evidence>
<keyword evidence="3" id="KW-1133">Transmembrane helix</keyword>
<keyword evidence="6" id="KW-1185">Reference proteome</keyword>
<protein>
    <submittedName>
        <fullName evidence="5">Atypical/ABC1/ABC1-B protein kinase</fullName>
    </submittedName>
</protein>
<dbReference type="SMART" id="SM00220">
    <property type="entry name" value="S_TKc"/>
    <property type="match status" value="1"/>
</dbReference>
<evidence type="ECO:0000256" key="2">
    <source>
        <dbReference type="SAM" id="MobiDB-lite"/>
    </source>
</evidence>
<feature type="transmembrane region" description="Helical" evidence="3">
    <location>
        <begin position="191"/>
        <end position="211"/>
    </location>
</feature>
<dbReference type="STRING" id="946362.F2TVK4"/>
<dbReference type="InterPro" id="IPR004147">
    <property type="entry name" value="ABC1_dom"/>
</dbReference>
<keyword evidence="5" id="KW-0808">Transferase</keyword>
<dbReference type="PANTHER" id="PTHR43173">
    <property type="entry name" value="ABC1 FAMILY PROTEIN"/>
    <property type="match status" value="1"/>
</dbReference>
<dbReference type="InterPro" id="IPR051130">
    <property type="entry name" value="Mito_struct-func_regulator"/>
</dbReference>
<evidence type="ECO:0000256" key="3">
    <source>
        <dbReference type="SAM" id="Phobius"/>
    </source>
</evidence>
<dbReference type="InParanoid" id="F2TVK4"/>
<dbReference type="GO" id="GO:0004672">
    <property type="term" value="F:protein kinase activity"/>
    <property type="evidence" value="ECO:0007669"/>
    <property type="project" value="InterPro"/>
</dbReference>
<name>F2TVK4_SALR5</name>
<dbReference type="PANTHER" id="PTHR43173:SF19">
    <property type="entry name" value="AARF DOMAIN-CONTAINING PROTEIN KINASE 1"/>
    <property type="match status" value="1"/>
</dbReference>
<dbReference type="CDD" id="cd13969">
    <property type="entry name" value="ADCK1-like"/>
    <property type="match status" value="1"/>
</dbReference>
<dbReference type="OrthoDB" id="427480at2759"/>
<feature type="domain" description="Protein kinase" evidence="4">
    <location>
        <begin position="340"/>
        <end position="633"/>
    </location>
</feature>
<feature type="region of interest" description="Disordered" evidence="2">
    <location>
        <begin position="739"/>
        <end position="775"/>
    </location>
</feature>
<dbReference type="KEGG" id="sre:PTSG_00116"/>
<gene>
    <name evidence="5" type="ORF">PTSG_00116</name>
</gene>
<dbReference type="InterPro" id="IPR011009">
    <property type="entry name" value="Kinase-like_dom_sf"/>
</dbReference>
<evidence type="ECO:0000313" key="5">
    <source>
        <dbReference type="EMBL" id="EGD72100.1"/>
    </source>
</evidence>
<keyword evidence="3" id="KW-0472">Membrane</keyword>
<evidence type="ECO:0000256" key="1">
    <source>
        <dbReference type="ARBA" id="ARBA00009670"/>
    </source>
</evidence>
<keyword evidence="3" id="KW-0812">Transmembrane</keyword>
<comment type="similarity">
    <text evidence="1">Belongs to the protein kinase superfamily. ADCK protein kinase family.</text>
</comment>
<dbReference type="Gene3D" id="1.10.510.10">
    <property type="entry name" value="Transferase(Phosphotransferase) domain 1"/>
    <property type="match status" value="1"/>
</dbReference>
<dbReference type="InterPro" id="IPR000719">
    <property type="entry name" value="Prot_kinase_dom"/>
</dbReference>
<dbReference type="Proteomes" id="UP000007799">
    <property type="component" value="Unassembled WGS sequence"/>
</dbReference>
<dbReference type="AlphaFoldDB" id="F2TVK4"/>
<organism evidence="6">
    <name type="scientific">Salpingoeca rosetta (strain ATCC 50818 / BSB-021)</name>
    <dbReference type="NCBI Taxonomy" id="946362"/>
    <lineage>
        <taxon>Eukaryota</taxon>
        <taxon>Choanoflagellata</taxon>
        <taxon>Craspedida</taxon>
        <taxon>Salpingoecidae</taxon>
        <taxon>Salpingoeca</taxon>
    </lineage>
</organism>
<dbReference type="InterPro" id="IPR045307">
    <property type="entry name" value="ADCK1_dom"/>
</dbReference>
<dbReference type="FunCoup" id="F2TVK4">
    <property type="interactions" value="572"/>
</dbReference>
<dbReference type="GO" id="GO:0005524">
    <property type="term" value="F:ATP binding"/>
    <property type="evidence" value="ECO:0007669"/>
    <property type="project" value="InterPro"/>
</dbReference>
<dbReference type="GO" id="GO:0055088">
    <property type="term" value="P:lipid homeostasis"/>
    <property type="evidence" value="ECO:0007669"/>
    <property type="project" value="TreeGrafter"/>
</dbReference>
<dbReference type="GO" id="GO:0005743">
    <property type="term" value="C:mitochondrial inner membrane"/>
    <property type="evidence" value="ECO:0007669"/>
    <property type="project" value="TreeGrafter"/>
</dbReference>
<accession>F2TVK4</accession>
<sequence length="788" mass="87187">MMNAGRRIHERAKAVASLVPKSISTLNIAGGRRGLTTAATRISATAAAATTTTTSTTGAIRTLMARAGGSTSWLMSLAAIARGGGGGGGQPQQRLMRWLQTSAGRAARTPATALVAENTTMVPRAGGRRTRGFMLLHHLQTQQNRHLQGARRCHFSAVRRAFSQQATPAETTARTRLFPFTLHIPRAGLRVLAGVAAMGLVTFAMLYPFAWGNSWVDAPRVFYTALKRNLADFYCVLRMVYHYRKELGSLPEDMDPKERARLTHECHLKCARLLRDLFCNNAGIYIKLGQHLAVLDYVIPKEYVDTMQIMFDKAPTSDLNEVFAVIEADLGKPAEELFQHFDTTPIASASLAQVHRAVTHDGQKVAVKVQHMGLREESRGDVATVRLLVDIVRFFFPDYDYTWLIEEVQRNLPLEMDFEHEGANADACRHMFEHRADVDVPEIRWDLSSKRVLTMEFAEGCSLSDVDGLRDSGLNLTTVSRIVTELFSEQIFIHGLVHCDPHPGNLLVRRDARGAPVVVLLDHGLYRQLDEDFRDLYCRLWRALIRGDAEDIKMYAERMNAGEFYFIFAAMLTYKGWDEVIGGTAAARLELRGTEDEKEVARSSVAKYFREINALLARIPRDVLLLLKTNDCLHGLENKLRQADAHIMPGLTHATMARYCLQGIRILPTYHNFLSVRRDMLLLELKLFAMWLAFQVHEATGYNPMHSILRALAAASGSGGRAGGVDVVVDVDAVAGDGSEHQVKSATEATSDDDGADDGGGCDKSRSRQTRAQVAADEVEAAAAVASQ</sequence>
<dbReference type="GO" id="GO:0007005">
    <property type="term" value="P:mitochondrion organization"/>
    <property type="evidence" value="ECO:0007669"/>
    <property type="project" value="TreeGrafter"/>
</dbReference>
<dbReference type="SUPFAM" id="SSF56112">
    <property type="entry name" value="Protein kinase-like (PK-like)"/>
    <property type="match status" value="1"/>
</dbReference>
<dbReference type="EMBL" id="GL832955">
    <property type="protein sequence ID" value="EGD72100.1"/>
    <property type="molecule type" value="Genomic_DNA"/>
</dbReference>
<evidence type="ECO:0000259" key="4">
    <source>
        <dbReference type="SMART" id="SM00220"/>
    </source>
</evidence>
<keyword evidence="5" id="KW-0418">Kinase</keyword>
<dbReference type="eggNOG" id="KOG1235">
    <property type="taxonomic scope" value="Eukaryota"/>
</dbReference>
<dbReference type="RefSeq" id="XP_004998672.1">
    <property type="nucleotide sequence ID" value="XM_004998615.1"/>
</dbReference>
<dbReference type="Pfam" id="PF03109">
    <property type="entry name" value="ABC1"/>
    <property type="match status" value="1"/>
</dbReference>
<reference evidence="5" key="1">
    <citation type="submission" date="2009-08" db="EMBL/GenBank/DDBJ databases">
        <title>Annotation of Salpingoeca rosetta.</title>
        <authorList>
            <consortium name="The Broad Institute Genome Sequencing Platform"/>
            <person name="Russ C."/>
            <person name="Cuomo C."/>
            <person name="Burger G."/>
            <person name="Gray M.W."/>
            <person name="Holland P.W.H."/>
            <person name="King N."/>
            <person name="Lang F.B.F."/>
            <person name="Roger A.J."/>
            <person name="Ruiz-Trillo I."/>
            <person name="Young S.K."/>
            <person name="Zeng Q."/>
            <person name="Gargeya S."/>
            <person name="Alvarado L."/>
            <person name="Berlin A."/>
            <person name="Chapman S.B."/>
            <person name="Chen Z."/>
            <person name="Freedman E."/>
            <person name="Gellesch M."/>
            <person name="Goldberg J."/>
            <person name="Griggs A."/>
            <person name="Gujja S."/>
            <person name="Heilman E."/>
            <person name="Heiman D."/>
            <person name="Howarth C."/>
            <person name="Mehta T."/>
            <person name="Neiman D."/>
            <person name="Pearson M."/>
            <person name="Roberts A."/>
            <person name="Saif S."/>
            <person name="Shea T."/>
            <person name="Shenoy N."/>
            <person name="Sisk P."/>
            <person name="Stolte C."/>
            <person name="Sykes S."/>
            <person name="White J."/>
            <person name="Yandava C."/>
            <person name="Haas B."/>
            <person name="Nusbaum C."/>
            <person name="Birren B."/>
        </authorList>
    </citation>
    <scope>NUCLEOTIDE SEQUENCE [LARGE SCALE GENOMIC DNA]</scope>
    <source>
        <strain evidence="5">ATCC 50818</strain>
    </source>
</reference>
<dbReference type="GeneID" id="16067522"/>
<proteinExistence type="inferred from homology"/>